<feature type="region of interest" description="Disordered" evidence="1">
    <location>
        <begin position="29"/>
        <end position="94"/>
    </location>
</feature>
<feature type="transmembrane region" description="Helical" evidence="2">
    <location>
        <begin position="6"/>
        <end position="23"/>
    </location>
</feature>
<evidence type="ECO:0000256" key="1">
    <source>
        <dbReference type="SAM" id="MobiDB-lite"/>
    </source>
</evidence>
<evidence type="ECO:0000256" key="2">
    <source>
        <dbReference type="SAM" id="Phobius"/>
    </source>
</evidence>
<dbReference type="SUPFAM" id="SSF47226">
    <property type="entry name" value="Histidine-containing phosphotransfer domain, HPT domain"/>
    <property type="match status" value="1"/>
</dbReference>
<dbReference type="AlphaFoldDB" id="A0A1W1CS14"/>
<dbReference type="PROSITE" id="PS50894">
    <property type="entry name" value="HPT"/>
    <property type="match status" value="1"/>
</dbReference>
<evidence type="ECO:0000313" key="4">
    <source>
        <dbReference type="EMBL" id="SFV68471.1"/>
    </source>
</evidence>
<name>A0A1W1CS14_9ZZZZ</name>
<dbReference type="InterPro" id="IPR008207">
    <property type="entry name" value="Sig_transdc_His_kin_Hpt_dom"/>
</dbReference>
<proteinExistence type="predicted"/>
<dbReference type="GO" id="GO:0000160">
    <property type="term" value="P:phosphorelay signal transduction system"/>
    <property type="evidence" value="ECO:0007669"/>
    <property type="project" value="InterPro"/>
</dbReference>
<dbReference type="Pfam" id="PF01627">
    <property type="entry name" value="Hpt"/>
    <property type="match status" value="1"/>
</dbReference>
<feature type="compositionally biased region" description="Basic and acidic residues" evidence="1">
    <location>
        <begin position="82"/>
        <end position="94"/>
    </location>
</feature>
<feature type="compositionally biased region" description="Basic and acidic residues" evidence="1">
    <location>
        <begin position="29"/>
        <end position="44"/>
    </location>
</feature>
<keyword evidence="2" id="KW-0472">Membrane</keyword>
<gene>
    <name evidence="4" type="ORF">MNB_SV-3-1309</name>
</gene>
<evidence type="ECO:0000259" key="3">
    <source>
        <dbReference type="PROSITE" id="PS50894"/>
    </source>
</evidence>
<sequence>MLGTVLLSVFVLIILFIVIREVRNEKKYQEERRQKLQKKDERTLRTNPPVVKSQKEKPQGIKPQKIEEVQRVDTSTPLPQKTAEKKVEQKALPKEEKKLPSCSYPIFTHGRLIEMGLSDGEAKEFVQELIPQLEVQIPLIEEAFQNKDFHQMERLTHSIKGSATNLGTGGVSDLLIEFNTYLKTGIDIEFAKVYLDSLKHYTQTLKEQYR</sequence>
<feature type="domain" description="HPt" evidence="3">
    <location>
        <begin position="118"/>
        <end position="210"/>
    </location>
</feature>
<keyword evidence="2" id="KW-0812">Transmembrane</keyword>
<organism evidence="4">
    <name type="scientific">hydrothermal vent metagenome</name>
    <dbReference type="NCBI Taxonomy" id="652676"/>
    <lineage>
        <taxon>unclassified sequences</taxon>
        <taxon>metagenomes</taxon>
        <taxon>ecological metagenomes</taxon>
    </lineage>
</organism>
<dbReference type="Gene3D" id="1.20.120.160">
    <property type="entry name" value="HPT domain"/>
    <property type="match status" value="1"/>
</dbReference>
<accession>A0A1W1CS14</accession>
<reference evidence="4" key="1">
    <citation type="submission" date="2016-10" db="EMBL/GenBank/DDBJ databases">
        <authorList>
            <person name="de Groot N.N."/>
        </authorList>
    </citation>
    <scope>NUCLEOTIDE SEQUENCE</scope>
</reference>
<keyword evidence="2" id="KW-1133">Transmembrane helix</keyword>
<dbReference type="EMBL" id="FPHI01000040">
    <property type="protein sequence ID" value="SFV68471.1"/>
    <property type="molecule type" value="Genomic_DNA"/>
</dbReference>
<protein>
    <submittedName>
        <fullName evidence="4">COG1565: Uncharacterized conserved protein</fullName>
    </submittedName>
</protein>
<feature type="compositionally biased region" description="Basic and acidic residues" evidence="1">
    <location>
        <begin position="53"/>
        <end position="71"/>
    </location>
</feature>
<dbReference type="InterPro" id="IPR036641">
    <property type="entry name" value="HPT_dom_sf"/>
</dbReference>